<organism evidence="1 2">
    <name type="scientific">Tessaracoccus aquimaris</name>
    <dbReference type="NCBI Taxonomy" id="1332264"/>
    <lineage>
        <taxon>Bacteria</taxon>
        <taxon>Bacillati</taxon>
        <taxon>Actinomycetota</taxon>
        <taxon>Actinomycetes</taxon>
        <taxon>Propionibacteriales</taxon>
        <taxon>Propionibacteriaceae</taxon>
        <taxon>Tessaracoccus</taxon>
    </lineage>
</organism>
<evidence type="ECO:0008006" key="3">
    <source>
        <dbReference type="Google" id="ProtNLM"/>
    </source>
</evidence>
<dbReference type="AlphaFoldDB" id="A0A1Q2CRK7"/>
<protein>
    <recommendedName>
        <fullName evidence="3">Winged helix DNA-binding domain-containing protein</fullName>
    </recommendedName>
</protein>
<dbReference type="OrthoDB" id="9148135at2"/>
<dbReference type="Proteomes" id="UP000188145">
    <property type="component" value="Chromosome"/>
</dbReference>
<gene>
    <name evidence="1" type="ORF">BW730_15725</name>
</gene>
<name>A0A1Q2CRK7_9ACTN</name>
<dbReference type="EMBL" id="CP019606">
    <property type="protein sequence ID" value="AQP48737.1"/>
    <property type="molecule type" value="Genomic_DNA"/>
</dbReference>
<sequence>MALPRQVSDDERRARLGIRQALAPSHRAADAVAASRATVALHSTEPASVFLSALSRTDDLAAEDMVAAFDRGDLVRQVSMRRTLFGLPRDLLPAALGSICTRMASRARNELIKGAAAAGKTDPERWVERAVDAVEAALESSAPLTAAEIRERVPAADGRYPQGAGTKWASMVQLAPRVVLLAAMQGRVVRCGEHPDWRISRPTWTTMRRRLGEVAPLDERSGYAELVRRWLAQHGPGTVEDVAWWLGATKGAVRTALSDVDAVEVRLASGATGWLLRDDAGPVDDPGPWVALLPVLDPAIMGWRDRDFLLGRHAPLLFDSVGNAGTTAWVDGRVVGVWVQDDTGRVEVRLLEQVPTSARDALEDEAARLTGWLEGRRVFPVYPSPAMRQAR</sequence>
<proteinExistence type="predicted"/>
<accession>A0A1Q2CRK7</accession>
<dbReference type="PANTHER" id="PTHR38479:SF2">
    <property type="entry name" value="WINGED HELIX DNA-BINDING DOMAIN-CONTAINING PROTEIN"/>
    <property type="match status" value="1"/>
</dbReference>
<dbReference type="STRING" id="1332264.BW730_15725"/>
<reference evidence="2" key="1">
    <citation type="submission" date="2017-02" db="EMBL/GenBank/DDBJ databases">
        <title>Tessaracoccus aquaemaris sp. nov., isolated from the intestine of a Korean rockfish, Sebastes schlegelii, in a marine aquaculture pond.</title>
        <authorList>
            <person name="Tak E.J."/>
            <person name="Bae J.-W."/>
        </authorList>
    </citation>
    <scope>NUCLEOTIDE SEQUENCE [LARGE SCALE GENOMIC DNA]</scope>
    <source>
        <strain evidence="2">NSG39</strain>
    </source>
</reference>
<dbReference type="KEGG" id="tes:BW730_15725"/>
<dbReference type="Pfam" id="PF06224">
    <property type="entry name" value="AlkZ-like"/>
    <property type="match status" value="1"/>
</dbReference>
<evidence type="ECO:0000313" key="1">
    <source>
        <dbReference type="EMBL" id="AQP48737.1"/>
    </source>
</evidence>
<keyword evidence="2" id="KW-1185">Reference proteome</keyword>
<evidence type="ECO:0000313" key="2">
    <source>
        <dbReference type="Proteomes" id="UP000188145"/>
    </source>
</evidence>
<dbReference type="PANTHER" id="PTHR38479">
    <property type="entry name" value="LMO0824 PROTEIN"/>
    <property type="match status" value="1"/>
</dbReference>
<dbReference type="InterPro" id="IPR009351">
    <property type="entry name" value="AlkZ-like"/>
</dbReference>
<dbReference type="RefSeq" id="WP_077687083.1">
    <property type="nucleotide sequence ID" value="NZ_CP019606.1"/>
</dbReference>